<dbReference type="AlphaFoldDB" id="A0AAW7ZTG6"/>
<dbReference type="RefSeq" id="WP_052697498.1">
    <property type="nucleotide sequence ID" value="NZ_CP083834.1"/>
</dbReference>
<keyword evidence="2" id="KW-0255">Endonuclease</keyword>
<reference evidence="2" key="1">
    <citation type="submission" date="2023-07" db="EMBL/GenBank/DDBJ databases">
        <title>Isolates cultured from stool samples of acute diarrhea patients.</title>
        <authorList>
            <person name="Jiang S."/>
        </authorList>
    </citation>
    <scope>NUCLEOTIDE SEQUENCE</scope>
    <source>
        <strain evidence="2">L4424</strain>
    </source>
</reference>
<keyword evidence="2" id="KW-0378">Hydrolase</keyword>
<dbReference type="Proteomes" id="UP001176432">
    <property type="component" value="Unassembled WGS sequence"/>
</dbReference>
<keyword evidence="2" id="KW-0540">Nuclease</keyword>
<dbReference type="GO" id="GO:0016787">
    <property type="term" value="F:hydrolase activity"/>
    <property type="evidence" value="ECO:0007669"/>
    <property type="project" value="UniProtKB-KW"/>
</dbReference>
<protein>
    <submittedName>
        <fullName evidence="2">HNH endonuclease signature motif containing protein</fullName>
        <ecNumber evidence="2">3.1.-.-</ecNumber>
    </submittedName>
</protein>
<accession>A0AAW7ZTG6</accession>
<name>A0AAW7ZTG6_ENTAS</name>
<dbReference type="InterPro" id="IPR003615">
    <property type="entry name" value="HNH_nuc"/>
</dbReference>
<proteinExistence type="predicted"/>
<gene>
    <name evidence="2" type="ORF">Q5934_17080</name>
</gene>
<dbReference type="Pfam" id="PF13391">
    <property type="entry name" value="HNH_2"/>
    <property type="match status" value="1"/>
</dbReference>
<dbReference type="EC" id="3.1.-.-" evidence="2"/>
<organism evidence="2 3">
    <name type="scientific">Enterobacter asburiae</name>
    <dbReference type="NCBI Taxonomy" id="61645"/>
    <lineage>
        <taxon>Bacteria</taxon>
        <taxon>Pseudomonadati</taxon>
        <taxon>Pseudomonadota</taxon>
        <taxon>Gammaproteobacteria</taxon>
        <taxon>Enterobacterales</taxon>
        <taxon>Enterobacteriaceae</taxon>
        <taxon>Enterobacter</taxon>
        <taxon>Enterobacter cloacae complex</taxon>
    </lineage>
</organism>
<feature type="domain" description="HNH nuclease" evidence="1">
    <location>
        <begin position="165"/>
        <end position="214"/>
    </location>
</feature>
<dbReference type="GO" id="GO:0004519">
    <property type="term" value="F:endonuclease activity"/>
    <property type="evidence" value="ECO:0007669"/>
    <property type="project" value="UniProtKB-KW"/>
</dbReference>
<comment type="caution">
    <text evidence="2">The sequence shown here is derived from an EMBL/GenBank/DDBJ whole genome shotgun (WGS) entry which is preliminary data.</text>
</comment>
<evidence type="ECO:0000259" key="1">
    <source>
        <dbReference type="Pfam" id="PF13391"/>
    </source>
</evidence>
<evidence type="ECO:0000313" key="3">
    <source>
        <dbReference type="Proteomes" id="UP001176432"/>
    </source>
</evidence>
<sequence>MKKARGQLRVVDDIYALGLDGCILSISTDGVKGKLKISHEKKTIITGFWPLSLKTIARKNIRKVVLRVQEGQVWLVYTGTLVTVDKDGERGLVHLKDVNLVGQSTVKAKIFNHKMGPKGVTYVEHQINLIEKPQVWREGVETMIMSRPDQSPFAKAVRQNCKNRCIVTNTKLKCMTEAAHLTPHCNRGVPDKSNGLLMRRDIHALFDAHEFAIHPDTLCLHFSKAALKELGDAIKFKKLTQEQLESPIDNSNLWERWRIFCNQHPIK</sequence>
<evidence type="ECO:0000313" key="2">
    <source>
        <dbReference type="EMBL" id="MDO7923175.1"/>
    </source>
</evidence>
<dbReference type="EMBL" id="JAUPXB010000001">
    <property type="protein sequence ID" value="MDO7923175.1"/>
    <property type="molecule type" value="Genomic_DNA"/>
</dbReference>